<dbReference type="CDD" id="cd13769">
    <property type="entry name" value="ApoLp-III_like"/>
    <property type="match status" value="1"/>
</dbReference>
<feature type="coiled-coil region" evidence="1">
    <location>
        <begin position="90"/>
        <end position="186"/>
    </location>
</feature>
<protein>
    <recommendedName>
        <fullName evidence="5">Apolipophorin-3</fullName>
    </recommendedName>
</protein>
<dbReference type="Pfam" id="PF07464">
    <property type="entry name" value="ApoLp-III"/>
    <property type="match status" value="1"/>
</dbReference>
<evidence type="ECO:0000256" key="2">
    <source>
        <dbReference type="SAM" id="SignalP"/>
    </source>
</evidence>
<gene>
    <name evidence="3" type="ORF">PYW07_008186</name>
</gene>
<evidence type="ECO:0000313" key="4">
    <source>
        <dbReference type="Proteomes" id="UP001231518"/>
    </source>
</evidence>
<feature type="chain" id="PRO_5042112708" description="Apolipophorin-3" evidence="2">
    <location>
        <begin position="18"/>
        <end position="187"/>
    </location>
</feature>
<evidence type="ECO:0000313" key="3">
    <source>
        <dbReference type="EMBL" id="KAJ8710944.1"/>
    </source>
</evidence>
<sequence>MAAKLFVLVACIALSHAAMVRRDAPAPSPLQDLEKHATEFQKTFSEQFNSLVNSKNTQELNKALKEGSDSVLQQLSALSNSLQGAMSDANSKAKTALEQARANLEKTAEELRKAHPDVEQQAGALRDKLQAAVQSTVQETQKLAKEVASNMEATNQKLAPKIKSAYDDFVKQAEQMQKKLHEAASKQ</sequence>
<dbReference type="InterPro" id="IPR010009">
    <property type="entry name" value="ApoLp-III"/>
</dbReference>
<keyword evidence="2" id="KW-0732">Signal</keyword>
<organism evidence="3 4">
    <name type="scientific">Mythimna separata</name>
    <name type="common">Oriental armyworm</name>
    <name type="synonym">Pseudaletia separata</name>
    <dbReference type="NCBI Taxonomy" id="271217"/>
    <lineage>
        <taxon>Eukaryota</taxon>
        <taxon>Metazoa</taxon>
        <taxon>Ecdysozoa</taxon>
        <taxon>Arthropoda</taxon>
        <taxon>Hexapoda</taxon>
        <taxon>Insecta</taxon>
        <taxon>Pterygota</taxon>
        <taxon>Neoptera</taxon>
        <taxon>Endopterygota</taxon>
        <taxon>Lepidoptera</taxon>
        <taxon>Glossata</taxon>
        <taxon>Ditrysia</taxon>
        <taxon>Noctuoidea</taxon>
        <taxon>Noctuidae</taxon>
        <taxon>Noctuinae</taxon>
        <taxon>Hadenini</taxon>
        <taxon>Mythimna</taxon>
    </lineage>
</organism>
<feature type="signal peptide" evidence="2">
    <location>
        <begin position="1"/>
        <end position="17"/>
    </location>
</feature>
<keyword evidence="4" id="KW-1185">Reference proteome</keyword>
<dbReference type="SUPFAM" id="SSF47857">
    <property type="entry name" value="Apolipophorin-III"/>
    <property type="match status" value="1"/>
</dbReference>
<dbReference type="EMBL" id="JARGEI010000022">
    <property type="protein sequence ID" value="KAJ8710944.1"/>
    <property type="molecule type" value="Genomic_DNA"/>
</dbReference>
<proteinExistence type="predicted"/>
<keyword evidence="1" id="KW-0175">Coiled coil</keyword>
<dbReference type="GO" id="GO:0006869">
    <property type="term" value="P:lipid transport"/>
    <property type="evidence" value="ECO:0007669"/>
    <property type="project" value="InterPro"/>
</dbReference>
<reference evidence="3" key="1">
    <citation type="submission" date="2023-03" db="EMBL/GenBank/DDBJ databases">
        <title>Chromosome-level genomes of two armyworms, Mythimna separata and Mythimna loreyi, provide insights into the biosynthesis and reception of sex pheromones.</title>
        <authorList>
            <person name="Zhao H."/>
        </authorList>
    </citation>
    <scope>NUCLEOTIDE SEQUENCE</scope>
    <source>
        <strain evidence="3">BeijingLab</strain>
        <tissue evidence="3">Pupa</tissue>
    </source>
</reference>
<dbReference type="Proteomes" id="UP001231518">
    <property type="component" value="Chromosome 21"/>
</dbReference>
<dbReference type="GO" id="GO:0005576">
    <property type="term" value="C:extracellular region"/>
    <property type="evidence" value="ECO:0007669"/>
    <property type="project" value="InterPro"/>
</dbReference>
<name>A0AAD8DNQ0_MYTSE</name>
<dbReference type="AlphaFoldDB" id="A0AAD8DNQ0"/>
<evidence type="ECO:0008006" key="5">
    <source>
        <dbReference type="Google" id="ProtNLM"/>
    </source>
</evidence>
<dbReference type="Gene3D" id="1.20.120.20">
    <property type="entry name" value="Apolipoprotein"/>
    <property type="match status" value="1"/>
</dbReference>
<accession>A0AAD8DNQ0</accession>
<dbReference type="GO" id="GO:0008289">
    <property type="term" value="F:lipid binding"/>
    <property type="evidence" value="ECO:0007669"/>
    <property type="project" value="InterPro"/>
</dbReference>
<evidence type="ECO:0000256" key="1">
    <source>
        <dbReference type="SAM" id="Coils"/>
    </source>
</evidence>
<comment type="caution">
    <text evidence="3">The sequence shown here is derived from an EMBL/GenBank/DDBJ whole genome shotgun (WGS) entry which is preliminary data.</text>
</comment>